<evidence type="ECO:0000313" key="2">
    <source>
        <dbReference type="Proteomes" id="UP000807504"/>
    </source>
</evidence>
<proteinExistence type="predicted"/>
<accession>A0A8T0FNR8</accession>
<sequence>MFALITESFTNELFLLSCLGICLQLTDWNYFDLKYIRLLSPIVNLLGTQNDPCPARGVRRVAYLRAVHLNKVWAGLSDDRARVRWAGLSNDTSEPSRFNITSSRWVMHILLVLSYKLAVYKILL</sequence>
<gene>
    <name evidence="1" type="ORF">HNY73_005436</name>
</gene>
<reference evidence="1" key="2">
    <citation type="submission" date="2020-06" db="EMBL/GenBank/DDBJ databases">
        <authorList>
            <person name="Sheffer M."/>
        </authorList>
    </citation>
    <scope>NUCLEOTIDE SEQUENCE</scope>
</reference>
<reference evidence="1" key="1">
    <citation type="journal article" date="2020" name="bioRxiv">
        <title>Chromosome-level reference genome of the European wasp spider Argiope bruennichi: a resource for studies on range expansion and evolutionary adaptation.</title>
        <authorList>
            <person name="Sheffer M.M."/>
            <person name="Hoppe A."/>
            <person name="Krehenwinkel H."/>
            <person name="Uhl G."/>
            <person name="Kuss A.W."/>
            <person name="Jensen L."/>
            <person name="Jensen C."/>
            <person name="Gillespie R.G."/>
            <person name="Hoff K.J."/>
            <person name="Prost S."/>
        </authorList>
    </citation>
    <scope>NUCLEOTIDE SEQUENCE</scope>
</reference>
<keyword evidence="2" id="KW-1185">Reference proteome</keyword>
<protein>
    <submittedName>
        <fullName evidence="1">Uncharacterized protein</fullName>
    </submittedName>
</protein>
<name>A0A8T0FNR8_ARGBR</name>
<dbReference type="AlphaFoldDB" id="A0A8T0FNR8"/>
<dbReference type="EMBL" id="JABXBU010000011">
    <property type="protein sequence ID" value="KAF8790413.1"/>
    <property type="molecule type" value="Genomic_DNA"/>
</dbReference>
<dbReference type="Proteomes" id="UP000807504">
    <property type="component" value="Unassembled WGS sequence"/>
</dbReference>
<evidence type="ECO:0000313" key="1">
    <source>
        <dbReference type="EMBL" id="KAF8790413.1"/>
    </source>
</evidence>
<organism evidence="1 2">
    <name type="scientific">Argiope bruennichi</name>
    <name type="common">Wasp spider</name>
    <name type="synonym">Aranea bruennichi</name>
    <dbReference type="NCBI Taxonomy" id="94029"/>
    <lineage>
        <taxon>Eukaryota</taxon>
        <taxon>Metazoa</taxon>
        <taxon>Ecdysozoa</taxon>
        <taxon>Arthropoda</taxon>
        <taxon>Chelicerata</taxon>
        <taxon>Arachnida</taxon>
        <taxon>Araneae</taxon>
        <taxon>Araneomorphae</taxon>
        <taxon>Entelegynae</taxon>
        <taxon>Araneoidea</taxon>
        <taxon>Araneidae</taxon>
        <taxon>Argiope</taxon>
    </lineage>
</organism>
<comment type="caution">
    <text evidence="1">The sequence shown here is derived from an EMBL/GenBank/DDBJ whole genome shotgun (WGS) entry which is preliminary data.</text>
</comment>